<dbReference type="InterPro" id="IPR012337">
    <property type="entry name" value="RNaseH-like_sf"/>
</dbReference>
<dbReference type="GO" id="GO:0003676">
    <property type="term" value="F:nucleic acid binding"/>
    <property type="evidence" value="ECO:0007669"/>
    <property type="project" value="InterPro"/>
</dbReference>
<sequence>MLTEAPNQRVGIDIMGPLPTTKRGNRYILVMIDYFTKWCEAVPLQRQDANSVAQAFIDNWITRFGAPHSLHSDQGAAFESQLVHHICSVFGVRKTRTTAYHPEGNGLVERTNRTLKNILRAFLDRLSTDAWDETLPQCLLAYRSSVHSSTGFSPALLLYGQELRLPIEVQVPPLPFEKIDHISYVRQLRNRLAIAYDLARTQQKLSSYHQKNVYDRFARGPTYAVGDHVWLHRPPGPNAKFYSPWHGPFEIVRMCPPTTYFLKNIQQPNDDIIPAHYNQLKPHRLFPSNNPASHDEPPPASCQYEVPAVGGAGYPIPSWGTEDSALRGRGQCKRNKTNIVTLINVLFSLLAGRHQGVNCLDEELQNLNINEAQ</sequence>
<dbReference type="Proteomes" id="UP000050795">
    <property type="component" value="Unassembled WGS sequence"/>
</dbReference>
<keyword evidence="2" id="KW-1185">Reference proteome</keyword>
<dbReference type="InterPro" id="IPR001584">
    <property type="entry name" value="Integrase_cat-core"/>
</dbReference>
<name>A0AA85K8Y2_TRIRE</name>
<dbReference type="PANTHER" id="PTHR37984:SF15">
    <property type="entry name" value="INTEGRASE CATALYTIC DOMAIN-CONTAINING PROTEIN"/>
    <property type="match status" value="1"/>
</dbReference>
<dbReference type="PANTHER" id="PTHR37984">
    <property type="entry name" value="PROTEIN CBG26694"/>
    <property type="match status" value="1"/>
</dbReference>
<reference evidence="2" key="1">
    <citation type="submission" date="2022-06" db="EMBL/GenBank/DDBJ databases">
        <authorList>
            <person name="Berger JAMES D."/>
            <person name="Berger JAMES D."/>
        </authorList>
    </citation>
    <scope>NUCLEOTIDE SEQUENCE [LARGE SCALE GENOMIC DNA]</scope>
</reference>
<dbReference type="WBParaSite" id="TREG1_78260.1">
    <property type="protein sequence ID" value="TREG1_78260.1"/>
    <property type="gene ID" value="TREG1_78260"/>
</dbReference>
<dbReference type="SUPFAM" id="SSF53098">
    <property type="entry name" value="Ribonuclease H-like"/>
    <property type="match status" value="1"/>
</dbReference>
<proteinExistence type="predicted"/>
<dbReference type="InterPro" id="IPR050951">
    <property type="entry name" value="Retrovirus_Pol_polyprotein"/>
</dbReference>
<protein>
    <recommendedName>
        <fullName evidence="1">Integrase catalytic domain-containing protein</fullName>
    </recommendedName>
</protein>
<evidence type="ECO:0000313" key="3">
    <source>
        <dbReference type="WBParaSite" id="TREG1_78260.1"/>
    </source>
</evidence>
<organism evidence="2 3">
    <name type="scientific">Trichobilharzia regenti</name>
    <name type="common">Nasal bird schistosome</name>
    <dbReference type="NCBI Taxonomy" id="157069"/>
    <lineage>
        <taxon>Eukaryota</taxon>
        <taxon>Metazoa</taxon>
        <taxon>Spiralia</taxon>
        <taxon>Lophotrochozoa</taxon>
        <taxon>Platyhelminthes</taxon>
        <taxon>Trematoda</taxon>
        <taxon>Digenea</taxon>
        <taxon>Strigeidida</taxon>
        <taxon>Schistosomatoidea</taxon>
        <taxon>Schistosomatidae</taxon>
        <taxon>Trichobilharzia</taxon>
    </lineage>
</organism>
<dbReference type="GO" id="GO:0015074">
    <property type="term" value="P:DNA integration"/>
    <property type="evidence" value="ECO:0007669"/>
    <property type="project" value="InterPro"/>
</dbReference>
<feature type="domain" description="Integrase catalytic" evidence="1">
    <location>
        <begin position="2"/>
        <end position="162"/>
    </location>
</feature>
<dbReference type="Pfam" id="PF00665">
    <property type="entry name" value="rve"/>
    <property type="match status" value="1"/>
</dbReference>
<dbReference type="Gene3D" id="3.30.420.10">
    <property type="entry name" value="Ribonuclease H-like superfamily/Ribonuclease H"/>
    <property type="match status" value="1"/>
</dbReference>
<evidence type="ECO:0000313" key="2">
    <source>
        <dbReference type="Proteomes" id="UP000050795"/>
    </source>
</evidence>
<dbReference type="InterPro" id="IPR036397">
    <property type="entry name" value="RNaseH_sf"/>
</dbReference>
<dbReference type="PROSITE" id="PS50994">
    <property type="entry name" value="INTEGRASE"/>
    <property type="match status" value="1"/>
</dbReference>
<dbReference type="FunFam" id="3.30.420.10:FF:000032">
    <property type="entry name" value="Retrovirus-related Pol polyprotein from transposon 297-like Protein"/>
    <property type="match status" value="1"/>
</dbReference>
<accession>A0AA85K8Y2</accession>
<dbReference type="AlphaFoldDB" id="A0AA85K8Y2"/>
<evidence type="ECO:0000259" key="1">
    <source>
        <dbReference type="PROSITE" id="PS50994"/>
    </source>
</evidence>
<reference evidence="3" key="2">
    <citation type="submission" date="2023-11" db="UniProtKB">
        <authorList>
            <consortium name="WormBaseParasite"/>
        </authorList>
    </citation>
    <scope>IDENTIFICATION</scope>
</reference>